<evidence type="ECO:0000313" key="3">
    <source>
        <dbReference type="Proteomes" id="UP000092445"/>
    </source>
</evidence>
<feature type="region of interest" description="Disordered" evidence="1">
    <location>
        <begin position="1"/>
        <end position="26"/>
    </location>
</feature>
<evidence type="ECO:0000313" key="2">
    <source>
        <dbReference type="EnsemblMetazoa" id="GPAI008833-PA"/>
    </source>
</evidence>
<dbReference type="VEuPathDB" id="VectorBase:GPAI008833"/>
<reference evidence="2" key="2">
    <citation type="submission" date="2020-05" db="UniProtKB">
        <authorList>
            <consortium name="EnsemblMetazoa"/>
        </authorList>
    </citation>
    <scope>IDENTIFICATION</scope>
    <source>
        <strain evidence="2">IAEA</strain>
    </source>
</reference>
<protein>
    <submittedName>
        <fullName evidence="2">Uncharacterized protein</fullName>
    </submittedName>
</protein>
<sequence length="175" mass="20498">MIRNESTQRDESTAAASIKNEKTERVGDEHKQRCYVSFRKHLNPNNNLEDKQKIEGKLFAQNLNTLMSFWATEKANYIILRDVKEKQAQNYEDLNPVEENELNAKSQTTFVLQVSLFCFVLIVSPITNISKVWQFYAFSPITYRAKYKFHLEIACQKLEWFSSQVPTIKHLSQDV</sequence>
<organism evidence="2 3">
    <name type="scientific">Glossina pallidipes</name>
    <name type="common">Tsetse fly</name>
    <dbReference type="NCBI Taxonomy" id="7398"/>
    <lineage>
        <taxon>Eukaryota</taxon>
        <taxon>Metazoa</taxon>
        <taxon>Ecdysozoa</taxon>
        <taxon>Arthropoda</taxon>
        <taxon>Hexapoda</taxon>
        <taxon>Insecta</taxon>
        <taxon>Pterygota</taxon>
        <taxon>Neoptera</taxon>
        <taxon>Endopterygota</taxon>
        <taxon>Diptera</taxon>
        <taxon>Brachycera</taxon>
        <taxon>Muscomorpha</taxon>
        <taxon>Hippoboscoidea</taxon>
        <taxon>Glossinidae</taxon>
        <taxon>Glossina</taxon>
    </lineage>
</organism>
<accession>A0A1A9ZAN1</accession>
<evidence type="ECO:0000256" key="1">
    <source>
        <dbReference type="SAM" id="MobiDB-lite"/>
    </source>
</evidence>
<feature type="compositionally biased region" description="Basic and acidic residues" evidence="1">
    <location>
        <begin position="1"/>
        <end position="12"/>
    </location>
</feature>
<name>A0A1A9ZAN1_GLOPL</name>
<dbReference type="EnsemblMetazoa" id="GPAI008833-RA">
    <property type="protein sequence ID" value="GPAI008833-PA"/>
    <property type="gene ID" value="GPAI008833"/>
</dbReference>
<keyword evidence="3" id="KW-1185">Reference proteome</keyword>
<dbReference type="Proteomes" id="UP000092445">
    <property type="component" value="Unassembled WGS sequence"/>
</dbReference>
<reference evidence="3" key="1">
    <citation type="submission" date="2014-03" db="EMBL/GenBank/DDBJ databases">
        <authorList>
            <person name="Aksoy S."/>
            <person name="Warren W."/>
            <person name="Wilson R.K."/>
        </authorList>
    </citation>
    <scope>NUCLEOTIDE SEQUENCE [LARGE SCALE GENOMIC DNA]</scope>
    <source>
        <strain evidence="3">IAEA</strain>
    </source>
</reference>
<proteinExistence type="predicted"/>
<dbReference type="AlphaFoldDB" id="A0A1A9ZAN1"/>